<dbReference type="SUPFAM" id="SSF117281">
    <property type="entry name" value="Kelch motif"/>
    <property type="match status" value="1"/>
</dbReference>
<evidence type="ECO:0000256" key="2">
    <source>
        <dbReference type="ARBA" id="ARBA00022676"/>
    </source>
</evidence>
<dbReference type="Pfam" id="PF01344">
    <property type="entry name" value="Kelch_1"/>
    <property type="match status" value="2"/>
</dbReference>
<dbReference type="EMBL" id="JACGCM010002142">
    <property type="protein sequence ID" value="KAF6144099.1"/>
    <property type="molecule type" value="Genomic_DNA"/>
</dbReference>
<dbReference type="PANTHER" id="PTHR46034:SF7">
    <property type="entry name" value="INFLUENZA VIRUS NS1A-BINDING PROTEIN"/>
    <property type="match status" value="1"/>
</dbReference>
<dbReference type="InterPro" id="IPR013534">
    <property type="entry name" value="Starch_synth_cat_dom"/>
</dbReference>
<keyword evidence="4" id="KW-0750">Starch biosynthesis</keyword>
<evidence type="ECO:0000256" key="6">
    <source>
        <dbReference type="SAM" id="MobiDB-lite"/>
    </source>
</evidence>
<dbReference type="SUPFAM" id="SSF53756">
    <property type="entry name" value="UDP-Glycosyltransferase/glycogen phosphorylase"/>
    <property type="match status" value="1"/>
</dbReference>
<feature type="region of interest" description="Disordered" evidence="6">
    <location>
        <begin position="78"/>
        <end position="138"/>
    </location>
</feature>
<dbReference type="InterPro" id="IPR006652">
    <property type="entry name" value="Kelch_1"/>
</dbReference>
<dbReference type="InterPro" id="IPR044832">
    <property type="entry name" value="NRP-like"/>
</dbReference>
<dbReference type="GO" id="GO:0016757">
    <property type="term" value="F:glycosyltransferase activity"/>
    <property type="evidence" value="ECO:0007669"/>
    <property type="project" value="UniProtKB-KW"/>
</dbReference>
<dbReference type="Gene3D" id="3.40.50.2000">
    <property type="entry name" value="Glycogen Phosphorylase B"/>
    <property type="match status" value="1"/>
</dbReference>
<comment type="pathway">
    <text evidence="1">Glycan biosynthesis; starch biosynthesis.</text>
</comment>
<evidence type="ECO:0000256" key="1">
    <source>
        <dbReference type="ARBA" id="ARBA00004727"/>
    </source>
</evidence>
<evidence type="ECO:0000256" key="3">
    <source>
        <dbReference type="ARBA" id="ARBA00022679"/>
    </source>
</evidence>
<dbReference type="UniPathway" id="UPA00152"/>
<reference evidence="8 9" key="1">
    <citation type="journal article" date="2020" name="IScience">
        <title>Genome Sequencing of the Endangered Kingdonia uniflora (Circaeasteraceae, Ranunculales) Reveals Potential Mechanisms of Evolutionary Specialization.</title>
        <authorList>
            <person name="Sun Y."/>
            <person name="Deng T."/>
            <person name="Zhang A."/>
            <person name="Moore M.J."/>
            <person name="Landis J.B."/>
            <person name="Lin N."/>
            <person name="Zhang H."/>
            <person name="Zhang X."/>
            <person name="Huang J."/>
            <person name="Zhang X."/>
            <person name="Sun H."/>
            <person name="Wang H."/>
        </authorList>
    </citation>
    <scope>NUCLEOTIDE SEQUENCE [LARGE SCALE GENOMIC DNA]</scope>
    <source>
        <strain evidence="8">TB1705</strain>
        <tissue evidence="8">Leaf</tissue>
    </source>
</reference>
<evidence type="ECO:0000313" key="9">
    <source>
        <dbReference type="Proteomes" id="UP000541444"/>
    </source>
</evidence>
<dbReference type="OrthoDB" id="523959at2759"/>
<evidence type="ECO:0000256" key="5">
    <source>
        <dbReference type="SAM" id="Coils"/>
    </source>
</evidence>
<comment type="caution">
    <text evidence="8">The sequence shown here is derived from an EMBL/GenBank/DDBJ whole genome shotgun (WGS) entry which is preliminary data.</text>
</comment>
<keyword evidence="9" id="KW-1185">Reference proteome</keyword>
<name>A0A7J7LNG6_9MAGN</name>
<dbReference type="AlphaFoldDB" id="A0A7J7LNG6"/>
<feature type="coiled-coil region" evidence="5">
    <location>
        <begin position="333"/>
        <end position="374"/>
    </location>
</feature>
<keyword evidence="2" id="KW-0328">Glycosyltransferase</keyword>
<feature type="compositionally biased region" description="Polar residues" evidence="6">
    <location>
        <begin position="92"/>
        <end position="125"/>
    </location>
</feature>
<proteinExistence type="predicted"/>
<dbReference type="GO" id="GO:0034976">
    <property type="term" value="P:response to endoplasmic reticulum stress"/>
    <property type="evidence" value="ECO:0007669"/>
    <property type="project" value="InterPro"/>
</dbReference>
<gene>
    <name evidence="8" type="ORF">GIB67_007560</name>
</gene>
<feature type="domain" description="Starch synthase catalytic" evidence="7">
    <location>
        <begin position="638"/>
        <end position="723"/>
    </location>
</feature>
<evidence type="ECO:0000256" key="4">
    <source>
        <dbReference type="ARBA" id="ARBA00022922"/>
    </source>
</evidence>
<dbReference type="Pfam" id="PF08323">
    <property type="entry name" value="Glyco_transf_5"/>
    <property type="match status" value="1"/>
</dbReference>
<evidence type="ECO:0000313" key="8">
    <source>
        <dbReference type="EMBL" id="KAF6144099.1"/>
    </source>
</evidence>
<sequence length="762" mass="84916">MRTAKKGGLYEVSEGTAIKAQLDILTRKIEAMATNQSKGSVNQVQQQGCTVCYDVTHVTQMFPMFNEMNDNQGQVDALNNTYKRPFDPYKPTWQNHPNFSRKNNQPSSGFGEPQTSGTLPSQPVSNPKGPPGFDSSSIPKLVHAITTLRSGREIDNQVEMPRVEPTPVTIVDENYAAILSAQFSRGECNNHAFILPSSTSDSDITERPTFTPVMLIGLAEVTKLSEVMERENLDESLKLTKTIDWITGDETAAINNKVIVKVRYSLTETESVGEEVEQIDIETPNLCQKDHTEHICVPHDANLAIEYHPATSADAEKKFDEESIHLCDHTSELDQLRQEIEEFKDLSAKQLSKTTNLEKKLADSEAHVQQLINRVMLYESKLNSSMTCVDELVYILGGYDGSTWLSSLESYSPSKETVRSHMPMRCIRAYASTTVFNGDIYIFGGGNGVDLDVWYDSEVESYNPLSNKWSVLPPLIERKGSLAGAVLHDKIYAVGGRNGDAYTTNPSGSGKDHVSAIGLHWYHKAIVSVTEAGGLTWLVGLEMQGGTTNSGVVKKTRTRERAVRVIPTSEANAELQVNLNANIDGWIEVSGKNKSTEKELVDLSSRHGYWAYELVVFVVQMKNTFSRLHCCWLCSLWAEEGPWSKTGGLGDVHGGLPLTLAANGNRVMMDSPCYNQYKDVWNTIVSVEIKVGDKIETVQFFHYYKRGVDRVFVDQPIFHEKIWVKTASKVHGLRLERITRITNFDLACCASLRSSKGFESQQ</sequence>
<protein>
    <recommendedName>
        <fullName evidence="7">Starch synthase catalytic domain-containing protein</fullName>
    </recommendedName>
</protein>
<evidence type="ECO:0000259" key="7">
    <source>
        <dbReference type="Pfam" id="PF08323"/>
    </source>
</evidence>
<dbReference type="PANTHER" id="PTHR46034">
    <property type="match status" value="1"/>
</dbReference>
<dbReference type="InterPro" id="IPR015915">
    <property type="entry name" value="Kelch-typ_b-propeller"/>
</dbReference>
<dbReference type="Gene3D" id="2.120.10.80">
    <property type="entry name" value="Kelch-type beta propeller"/>
    <property type="match status" value="1"/>
</dbReference>
<keyword evidence="3" id="KW-0808">Transferase</keyword>
<accession>A0A7J7LNG6</accession>
<dbReference type="Proteomes" id="UP000541444">
    <property type="component" value="Unassembled WGS sequence"/>
</dbReference>
<organism evidence="8 9">
    <name type="scientific">Kingdonia uniflora</name>
    <dbReference type="NCBI Taxonomy" id="39325"/>
    <lineage>
        <taxon>Eukaryota</taxon>
        <taxon>Viridiplantae</taxon>
        <taxon>Streptophyta</taxon>
        <taxon>Embryophyta</taxon>
        <taxon>Tracheophyta</taxon>
        <taxon>Spermatophyta</taxon>
        <taxon>Magnoliopsida</taxon>
        <taxon>Ranunculales</taxon>
        <taxon>Circaeasteraceae</taxon>
        <taxon>Kingdonia</taxon>
    </lineage>
</organism>
<dbReference type="SMART" id="SM00612">
    <property type="entry name" value="Kelch"/>
    <property type="match status" value="2"/>
</dbReference>
<dbReference type="GO" id="GO:0019252">
    <property type="term" value="P:starch biosynthetic process"/>
    <property type="evidence" value="ECO:0007669"/>
    <property type="project" value="UniProtKB-UniPathway"/>
</dbReference>
<keyword evidence="5" id="KW-0175">Coiled coil</keyword>